<reference evidence="6" key="1">
    <citation type="submission" date="2020-06" db="EMBL/GenBank/DDBJ databases">
        <title>Unique genomic features of the anaerobic methanotrophic archaea.</title>
        <authorList>
            <person name="Chadwick G.L."/>
            <person name="Skennerton C.T."/>
            <person name="Laso-Perez R."/>
            <person name="Leu A.O."/>
            <person name="Speth D.R."/>
            <person name="Yu H."/>
            <person name="Morgan-Lang C."/>
            <person name="Hatzenpichler R."/>
            <person name="Goudeau D."/>
            <person name="Malmstrom R."/>
            <person name="Brazelton W.J."/>
            <person name="Woyke T."/>
            <person name="Hallam S.J."/>
            <person name="Tyson G.W."/>
            <person name="Wegener G."/>
            <person name="Boetius A."/>
            <person name="Orphan V."/>
        </authorList>
    </citation>
    <scope>NUCLEOTIDE SEQUENCE</scope>
</reference>
<proteinExistence type="inferred from homology"/>
<dbReference type="GO" id="GO:0005975">
    <property type="term" value="P:carbohydrate metabolic process"/>
    <property type="evidence" value="ECO:0007669"/>
    <property type="project" value="InterPro"/>
</dbReference>
<dbReference type="Gene3D" id="2.60.120.260">
    <property type="entry name" value="Galactose-binding domain-like"/>
    <property type="match status" value="1"/>
</dbReference>
<dbReference type="InterPro" id="IPR008979">
    <property type="entry name" value="Galactose-bd-like_sf"/>
</dbReference>
<dbReference type="PANTHER" id="PTHR42732">
    <property type="entry name" value="BETA-GALACTOSIDASE"/>
    <property type="match status" value="1"/>
</dbReference>
<dbReference type="InterPro" id="IPR013783">
    <property type="entry name" value="Ig-like_fold"/>
</dbReference>
<evidence type="ECO:0000256" key="1">
    <source>
        <dbReference type="ARBA" id="ARBA00007401"/>
    </source>
</evidence>
<dbReference type="GO" id="GO:0004565">
    <property type="term" value="F:beta-galactosidase activity"/>
    <property type="evidence" value="ECO:0007669"/>
    <property type="project" value="UniProtKB-EC"/>
</dbReference>
<feature type="domain" description="Glycoside hydrolase family 2 catalytic" evidence="5">
    <location>
        <begin position="293"/>
        <end position="348"/>
    </location>
</feature>
<dbReference type="Gene3D" id="2.60.40.10">
    <property type="entry name" value="Immunoglobulins"/>
    <property type="match status" value="1"/>
</dbReference>
<dbReference type="SUPFAM" id="SSF51445">
    <property type="entry name" value="(Trans)glycosidases"/>
    <property type="match status" value="1"/>
</dbReference>
<dbReference type="EMBL" id="MT631361">
    <property type="protein sequence ID" value="QNO48784.1"/>
    <property type="molecule type" value="Genomic_DNA"/>
</dbReference>
<comment type="similarity">
    <text evidence="1">Belongs to the glycosyl hydrolase 2 family.</text>
</comment>
<evidence type="ECO:0000313" key="6">
    <source>
        <dbReference type="EMBL" id="QNO48784.1"/>
    </source>
</evidence>
<dbReference type="Gene3D" id="3.20.20.80">
    <property type="entry name" value="Glycosidases"/>
    <property type="match status" value="1"/>
</dbReference>
<dbReference type="InterPro" id="IPR036156">
    <property type="entry name" value="Beta-gal/glucu_dom_sf"/>
</dbReference>
<dbReference type="InterPro" id="IPR051913">
    <property type="entry name" value="GH2_Domain-Containing"/>
</dbReference>
<sequence length="415" mass="48196">MFETEVWLNGVYIGNDTSCFTSQEYDVSNIISYSGENTLIARVGSLDTLPENERIFSYDCEKESWIPGIWGDVSLILTGNTTIKWVQMIPHIYTSVAEARVTLENLESQSTGGVLSVQILEKNSNINASTTVKVNYTLNASEIKTVTANISITNLTLWSLENPFLYKLVSKVIVNGTEVDKVNTTFGMREFKIDGSNFTLNGKRVYLRGSNIAFHRFLSDPERGDLPWNDTWIKQVLCDTPKEHNFNYFRIHIGHAYNRWYDIADECGIMLQDEWFFWAGTCGTEEQIEGEFTRWLRDNWNHPSIIIWDFINEPWYFLYESCDIPINGTIEYNVTQEMKKLDPTRPWEPVDFMERHPYIHSLNPVLGKKGMLDWIKCEDKPNVNNEDIWFWLDKNGTPTFLTNFIISRWLGQDET</sequence>
<organism evidence="6">
    <name type="scientific">Candidatus Methanogaster sp. ANME-2c ERB4</name>
    <dbReference type="NCBI Taxonomy" id="2759911"/>
    <lineage>
        <taxon>Archaea</taxon>
        <taxon>Methanobacteriati</taxon>
        <taxon>Methanobacteriota</taxon>
        <taxon>Stenosarchaea group</taxon>
        <taxon>Methanomicrobia</taxon>
        <taxon>Methanosarcinales</taxon>
        <taxon>ANME-2 cluster</taxon>
        <taxon>Candidatus Methanogasteraceae</taxon>
        <taxon>Candidatus Methanogaster</taxon>
    </lineage>
</organism>
<evidence type="ECO:0000256" key="3">
    <source>
        <dbReference type="ARBA" id="ARBA00023295"/>
    </source>
</evidence>
<dbReference type="InterPro" id="IPR006103">
    <property type="entry name" value="Glyco_hydro_2_cat"/>
</dbReference>
<keyword evidence="2 6" id="KW-0378">Hydrolase</keyword>
<gene>
    <name evidence="6" type="primary">lacZ</name>
    <name evidence="6" type="ORF">BEOMFINI_00023</name>
</gene>
<name>A0A7G9YLA0_9EURY</name>
<dbReference type="InterPro" id="IPR006102">
    <property type="entry name" value="Ig-like_GH2"/>
</dbReference>
<protein>
    <submittedName>
        <fullName evidence="6">Beta-galactosidase</fullName>
        <ecNumber evidence="6">3.2.1.23</ecNumber>
    </submittedName>
</protein>
<evidence type="ECO:0000259" key="4">
    <source>
        <dbReference type="Pfam" id="PF00703"/>
    </source>
</evidence>
<dbReference type="SUPFAM" id="SSF49785">
    <property type="entry name" value="Galactose-binding domain-like"/>
    <property type="match status" value="1"/>
</dbReference>
<dbReference type="Pfam" id="PF02836">
    <property type="entry name" value="Glyco_hydro_2_C"/>
    <property type="match status" value="1"/>
</dbReference>
<dbReference type="Pfam" id="PF00703">
    <property type="entry name" value="Glyco_hydro_2"/>
    <property type="match status" value="1"/>
</dbReference>
<feature type="domain" description="Glycoside hydrolase family 2 immunoglobulin-like beta-sandwich" evidence="4">
    <location>
        <begin position="81"/>
        <end position="189"/>
    </location>
</feature>
<keyword evidence="3 6" id="KW-0326">Glycosidase</keyword>
<dbReference type="SUPFAM" id="SSF49303">
    <property type="entry name" value="beta-Galactosidase/glucuronidase domain"/>
    <property type="match status" value="1"/>
</dbReference>
<dbReference type="EC" id="3.2.1.23" evidence="6"/>
<evidence type="ECO:0000259" key="5">
    <source>
        <dbReference type="Pfam" id="PF02836"/>
    </source>
</evidence>
<dbReference type="PANTHER" id="PTHR42732:SF1">
    <property type="entry name" value="BETA-MANNOSIDASE"/>
    <property type="match status" value="1"/>
</dbReference>
<evidence type="ECO:0000256" key="2">
    <source>
        <dbReference type="ARBA" id="ARBA00022801"/>
    </source>
</evidence>
<dbReference type="AlphaFoldDB" id="A0A7G9YLA0"/>
<dbReference type="InterPro" id="IPR017853">
    <property type="entry name" value="GH"/>
</dbReference>
<accession>A0A7G9YLA0</accession>